<sequence>MTSTTSTTSTTNTTSTPTGQASLLRAAADGSLDSAEWPATLQYILDRLDEIIHEFPKPPADTSADADGDADTSTPAPADTSTPAPADAAPKPEAAAASAAAAAARDKENAPPTTPPRPPPVPVRPAPESKALPPATTSLYASIRNALSLHFAKQPPHTVQRLAELVLEPKRRYKHLSPYLRALDRVVSVSSPLAVFPLPQAVLPSASGLLNGTAAAPNPHAATLGSDESLGGALLTPIPWLHSRGQNELISESTEMVDGPNGAGRIETVTVGMLSGQPPRQEPAASSPVSQIASSHPDGETLPSTGPVTQGELLRQEQQAGIVLNNPHSLTTSPTRTSFGESEGGATVVETVEAEEEAPHARGPETIGLEDTGPQKQGASLDIEGAVGRPSLERSSRSPGRATAPGAESKDEKMEDAGETMEDAGETVEDAGEKMEDAGETMEDAGEKMEDAGETNEDDKAAEEQLQTGVAEQEKESEAKDVDMKYHTST</sequence>
<feature type="compositionally biased region" description="Low complexity" evidence="2">
    <location>
        <begin position="1"/>
        <end position="18"/>
    </location>
</feature>
<feature type="compositionally biased region" description="Basic and acidic residues" evidence="2">
    <location>
        <begin position="472"/>
        <end position="490"/>
    </location>
</feature>
<feature type="compositionally biased region" description="Pro residues" evidence="2">
    <location>
        <begin position="112"/>
        <end position="125"/>
    </location>
</feature>
<dbReference type="OrthoDB" id="341898at2759"/>
<dbReference type="GO" id="GO:0030289">
    <property type="term" value="C:protein phosphatase 4 complex"/>
    <property type="evidence" value="ECO:0007669"/>
    <property type="project" value="InterPro"/>
</dbReference>
<name>A0A6A5RFL2_9PLEO</name>
<dbReference type="Pfam" id="PF09184">
    <property type="entry name" value="PPP4R2"/>
    <property type="match status" value="1"/>
</dbReference>
<feature type="region of interest" description="Disordered" evidence="2">
    <location>
        <begin position="1"/>
        <end position="21"/>
    </location>
</feature>
<dbReference type="InterPro" id="IPR015267">
    <property type="entry name" value="PPP4R2"/>
</dbReference>
<evidence type="ECO:0000256" key="1">
    <source>
        <dbReference type="ARBA" id="ARBA00009207"/>
    </source>
</evidence>
<dbReference type="RefSeq" id="XP_033446501.1">
    <property type="nucleotide sequence ID" value="XM_033596822.1"/>
</dbReference>
<dbReference type="EMBL" id="ML978978">
    <property type="protein sequence ID" value="KAF1926249.1"/>
    <property type="molecule type" value="Genomic_DNA"/>
</dbReference>
<dbReference type="GeneID" id="54354489"/>
<feature type="region of interest" description="Disordered" evidence="2">
    <location>
        <begin position="55"/>
        <end position="133"/>
    </location>
</feature>
<feature type="compositionally biased region" description="Low complexity" evidence="2">
    <location>
        <begin position="71"/>
        <end position="103"/>
    </location>
</feature>
<dbReference type="Proteomes" id="UP000800082">
    <property type="component" value="Unassembled WGS sequence"/>
</dbReference>
<feature type="compositionally biased region" description="Acidic residues" evidence="2">
    <location>
        <begin position="417"/>
        <end position="430"/>
    </location>
</feature>
<feature type="region of interest" description="Disordered" evidence="2">
    <location>
        <begin position="323"/>
        <end position="490"/>
    </location>
</feature>
<evidence type="ECO:0000256" key="2">
    <source>
        <dbReference type="SAM" id="MobiDB-lite"/>
    </source>
</evidence>
<organism evidence="3 4">
    <name type="scientific">Didymella exigua CBS 183.55</name>
    <dbReference type="NCBI Taxonomy" id="1150837"/>
    <lineage>
        <taxon>Eukaryota</taxon>
        <taxon>Fungi</taxon>
        <taxon>Dikarya</taxon>
        <taxon>Ascomycota</taxon>
        <taxon>Pezizomycotina</taxon>
        <taxon>Dothideomycetes</taxon>
        <taxon>Pleosporomycetidae</taxon>
        <taxon>Pleosporales</taxon>
        <taxon>Pleosporineae</taxon>
        <taxon>Didymellaceae</taxon>
        <taxon>Didymella</taxon>
    </lineage>
</organism>
<evidence type="ECO:0000313" key="3">
    <source>
        <dbReference type="EMBL" id="KAF1926249.1"/>
    </source>
</evidence>
<protein>
    <recommendedName>
        <fullName evidence="5">PPP4R2-domain-containing protein</fullName>
    </recommendedName>
</protein>
<comment type="similarity">
    <text evidence="1">Belongs to the PPP4R2 family.</text>
</comment>
<dbReference type="PANTHER" id="PTHR16487:SF0">
    <property type="entry name" value="PROTEIN PHOSPHATASE 4 REGULATORY SUBUNIT 2-RELATED"/>
    <property type="match status" value="1"/>
</dbReference>
<gene>
    <name evidence="3" type="ORF">M421DRAFT_7180</name>
</gene>
<reference evidence="3" key="1">
    <citation type="journal article" date="2020" name="Stud. Mycol.">
        <title>101 Dothideomycetes genomes: a test case for predicting lifestyles and emergence of pathogens.</title>
        <authorList>
            <person name="Haridas S."/>
            <person name="Albert R."/>
            <person name="Binder M."/>
            <person name="Bloem J."/>
            <person name="Labutti K."/>
            <person name="Salamov A."/>
            <person name="Andreopoulos B."/>
            <person name="Baker S."/>
            <person name="Barry K."/>
            <person name="Bills G."/>
            <person name="Bluhm B."/>
            <person name="Cannon C."/>
            <person name="Castanera R."/>
            <person name="Culley D."/>
            <person name="Daum C."/>
            <person name="Ezra D."/>
            <person name="Gonzalez J."/>
            <person name="Henrissat B."/>
            <person name="Kuo A."/>
            <person name="Liang C."/>
            <person name="Lipzen A."/>
            <person name="Lutzoni F."/>
            <person name="Magnuson J."/>
            <person name="Mondo S."/>
            <person name="Nolan M."/>
            <person name="Ohm R."/>
            <person name="Pangilinan J."/>
            <person name="Park H.-J."/>
            <person name="Ramirez L."/>
            <person name="Alfaro M."/>
            <person name="Sun H."/>
            <person name="Tritt A."/>
            <person name="Yoshinaga Y."/>
            <person name="Zwiers L.-H."/>
            <person name="Turgeon B."/>
            <person name="Goodwin S."/>
            <person name="Spatafora J."/>
            <person name="Crous P."/>
            <person name="Grigoriev I."/>
        </authorList>
    </citation>
    <scope>NUCLEOTIDE SEQUENCE</scope>
    <source>
        <strain evidence="3">CBS 183.55</strain>
    </source>
</reference>
<feature type="region of interest" description="Disordered" evidence="2">
    <location>
        <begin position="274"/>
        <end position="308"/>
    </location>
</feature>
<dbReference type="PANTHER" id="PTHR16487">
    <property type="entry name" value="PPP4R2-RELATED PROTEIN"/>
    <property type="match status" value="1"/>
</dbReference>
<feature type="compositionally biased region" description="Low complexity" evidence="2">
    <location>
        <begin position="340"/>
        <end position="351"/>
    </location>
</feature>
<dbReference type="AlphaFoldDB" id="A0A6A5RFL2"/>
<dbReference type="GO" id="GO:0005634">
    <property type="term" value="C:nucleus"/>
    <property type="evidence" value="ECO:0007669"/>
    <property type="project" value="TreeGrafter"/>
</dbReference>
<evidence type="ECO:0000313" key="4">
    <source>
        <dbReference type="Proteomes" id="UP000800082"/>
    </source>
</evidence>
<evidence type="ECO:0008006" key="5">
    <source>
        <dbReference type="Google" id="ProtNLM"/>
    </source>
</evidence>
<keyword evidence="4" id="KW-1185">Reference proteome</keyword>
<dbReference type="GO" id="GO:0005737">
    <property type="term" value="C:cytoplasm"/>
    <property type="evidence" value="ECO:0007669"/>
    <property type="project" value="TreeGrafter"/>
</dbReference>
<accession>A0A6A5RFL2</accession>
<proteinExistence type="inferred from homology"/>
<feature type="compositionally biased region" description="Polar residues" evidence="2">
    <location>
        <begin position="326"/>
        <end position="339"/>
    </location>
</feature>
<dbReference type="GO" id="GO:0019888">
    <property type="term" value="F:protein phosphatase regulator activity"/>
    <property type="evidence" value="ECO:0007669"/>
    <property type="project" value="InterPro"/>
</dbReference>